<dbReference type="AlphaFoldDB" id="A0A328C779"/>
<dbReference type="PROSITE" id="PS51257">
    <property type="entry name" value="PROKAR_LIPOPROTEIN"/>
    <property type="match status" value="1"/>
</dbReference>
<evidence type="ECO:0000313" key="2">
    <source>
        <dbReference type="EMBL" id="RAL20909.1"/>
    </source>
</evidence>
<evidence type="ECO:0008006" key="4">
    <source>
        <dbReference type="Google" id="ProtNLM"/>
    </source>
</evidence>
<sequence length="393" mass="41257">MRSLALALLTSICILGVGCQAESPQTCESSADCDSNQSCLNARCQLTDTSLPDADHDAQAGDCRVEPCAEGLLCNTSTGACEHCTLDEQCDEYAVCHATERVCTCQAGYVRCGGVCTSQDSVESCGSQCEPCPEVENGEPVCVQQTCSALCVPGYYPCEEGCDGPPGQCVECLENAHCTDPQAPVCQQGACTGCASNQDCAGVEGKAICDVATGMCAECLPGQSEACGDFSCDPQTRECTTTELKSRGSCESCRSDDECAPDHICVAMSFAGLARDSAYCLRIDTAPDANSSDCQEPFMVLDIKESITTAELEIVCGINEALTTCEAVLDYNRSCTSADDCGVAGLDDGLCELIEFEPGVRCTIPCDSSLEYPQCYFPYGCASNGDTQFCGAH</sequence>
<evidence type="ECO:0000313" key="3">
    <source>
        <dbReference type="Proteomes" id="UP000249169"/>
    </source>
</evidence>
<reference evidence="2 3" key="1">
    <citation type="submission" date="2018-05" db="EMBL/GenBank/DDBJ databases">
        <title>Lujinxingia marina gen. nov. sp. nov., a new facultative anaerobic member of the class Deltaproteobacteria, and proposal of Lujinxingaceae fam. nov.</title>
        <authorList>
            <person name="Li C.-M."/>
        </authorList>
    </citation>
    <scope>NUCLEOTIDE SEQUENCE [LARGE SCALE GENOMIC DNA]</scope>
    <source>
        <strain evidence="2 3">B210</strain>
    </source>
</reference>
<organism evidence="2 3">
    <name type="scientific">Lujinxingia litoralis</name>
    <dbReference type="NCBI Taxonomy" id="2211119"/>
    <lineage>
        <taxon>Bacteria</taxon>
        <taxon>Deltaproteobacteria</taxon>
        <taxon>Bradymonadales</taxon>
        <taxon>Lujinxingiaceae</taxon>
        <taxon>Lujinxingia</taxon>
    </lineage>
</organism>
<name>A0A328C779_9DELT</name>
<dbReference type="EMBL" id="QHKO01000007">
    <property type="protein sequence ID" value="RAL20909.1"/>
    <property type="molecule type" value="Genomic_DNA"/>
</dbReference>
<evidence type="ECO:0000256" key="1">
    <source>
        <dbReference type="SAM" id="SignalP"/>
    </source>
</evidence>
<dbReference type="Proteomes" id="UP000249169">
    <property type="component" value="Unassembled WGS sequence"/>
</dbReference>
<accession>A0A328C779</accession>
<keyword evidence="1" id="KW-0732">Signal</keyword>
<proteinExistence type="predicted"/>
<comment type="caution">
    <text evidence="2">The sequence shown here is derived from an EMBL/GenBank/DDBJ whole genome shotgun (WGS) entry which is preliminary data.</text>
</comment>
<keyword evidence="3" id="KW-1185">Reference proteome</keyword>
<feature type="chain" id="PRO_5016249644" description="TNFR-Cys domain-containing protein" evidence="1">
    <location>
        <begin position="22"/>
        <end position="393"/>
    </location>
</feature>
<gene>
    <name evidence="2" type="ORF">DL240_14610</name>
</gene>
<feature type="signal peptide" evidence="1">
    <location>
        <begin position="1"/>
        <end position="21"/>
    </location>
</feature>
<protein>
    <recommendedName>
        <fullName evidence="4">TNFR-Cys domain-containing protein</fullName>
    </recommendedName>
</protein>